<dbReference type="InterPro" id="IPR012336">
    <property type="entry name" value="Thioredoxin-like_fold"/>
</dbReference>
<dbReference type="Gene3D" id="3.40.30.10">
    <property type="entry name" value="Glutaredoxin"/>
    <property type="match status" value="1"/>
</dbReference>
<dbReference type="SUPFAM" id="SSF52833">
    <property type="entry name" value="Thioredoxin-like"/>
    <property type="match status" value="1"/>
</dbReference>
<evidence type="ECO:0000313" key="2">
    <source>
        <dbReference type="EMBL" id="SEM63057.1"/>
    </source>
</evidence>
<evidence type="ECO:0000259" key="1">
    <source>
        <dbReference type="Pfam" id="PF13462"/>
    </source>
</evidence>
<gene>
    <name evidence="2" type="ORF">SAMN04489760_12817</name>
</gene>
<sequence length="193" mass="21964">MKFKMLSLSVLLITTIASFVVLYGSNVRGQELTFPEYGSGKIQVRLYTDYFCPPCRRMEPAVEPVLRDLIKRGVIHLTLVDTPYSRHSPLYTRYFLYALKGKNDLEQALKVRNILFEIAANENVTTKDRLEEILKGKGIPYQPFDVKPAFDRFNVLIKEDHINATPTCVIITSGKKEAFTGGDGIINALKRLY</sequence>
<dbReference type="InterPro" id="IPR036249">
    <property type="entry name" value="Thioredoxin-like_sf"/>
</dbReference>
<dbReference type="RefSeq" id="WP_175476575.1">
    <property type="nucleotide sequence ID" value="NZ_FOBS01000028.1"/>
</dbReference>
<dbReference type="AlphaFoldDB" id="A0A1H8A0I3"/>
<name>A0A1H8A0I3_9BACT</name>
<protein>
    <submittedName>
        <fullName evidence="2">Thiol:disulfide interchange protein DsbA</fullName>
    </submittedName>
</protein>
<dbReference type="EMBL" id="FOBS01000028">
    <property type="protein sequence ID" value="SEM63057.1"/>
    <property type="molecule type" value="Genomic_DNA"/>
</dbReference>
<organism evidence="2 3">
    <name type="scientific">Syntrophus gentianae</name>
    <dbReference type="NCBI Taxonomy" id="43775"/>
    <lineage>
        <taxon>Bacteria</taxon>
        <taxon>Pseudomonadati</taxon>
        <taxon>Thermodesulfobacteriota</taxon>
        <taxon>Syntrophia</taxon>
        <taxon>Syntrophales</taxon>
        <taxon>Syntrophaceae</taxon>
        <taxon>Syntrophus</taxon>
    </lineage>
</organism>
<dbReference type="STRING" id="43775.SAMN04489760_12817"/>
<reference evidence="2 3" key="1">
    <citation type="submission" date="2016-10" db="EMBL/GenBank/DDBJ databases">
        <authorList>
            <person name="de Groot N.N."/>
        </authorList>
    </citation>
    <scope>NUCLEOTIDE SEQUENCE [LARGE SCALE GENOMIC DNA]</scope>
    <source>
        <strain evidence="2 3">DSM 8423</strain>
    </source>
</reference>
<accession>A0A1H8A0I3</accession>
<evidence type="ECO:0000313" key="3">
    <source>
        <dbReference type="Proteomes" id="UP000198744"/>
    </source>
</evidence>
<dbReference type="Pfam" id="PF13462">
    <property type="entry name" value="Thioredoxin_4"/>
    <property type="match status" value="1"/>
</dbReference>
<keyword evidence="3" id="KW-1185">Reference proteome</keyword>
<dbReference type="Proteomes" id="UP000198744">
    <property type="component" value="Unassembled WGS sequence"/>
</dbReference>
<feature type="domain" description="Thioredoxin-like fold" evidence="1">
    <location>
        <begin position="43"/>
        <end position="170"/>
    </location>
</feature>
<proteinExistence type="predicted"/>